<reference evidence="6" key="1">
    <citation type="submission" date="2021-06" db="EMBL/GenBank/DDBJ databases">
        <authorList>
            <person name="Kallberg Y."/>
            <person name="Tangrot J."/>
            <person name="Rosling A."/>
        </authorList>
    </citation>
    <scope>NUCLEOTIDE SEQUENCE</scope>
    <source>
        <strain evidence="6">IA702</strain>
    </source>
</reference>
<keyword evidence="1" id="KW-0694">RNA-binding</keyword>
<dbReference type="EMBL" id="CAJVPJ010000296">
    <property type="protein sequence ID" value="CAG8507880.1"/>
    <property type="molecule type" value="Genomic_DNA"/>
</dbReference>
<comment type="caution">
    <text evidence="6">The sequence shown here is derived from an EMBL/GenBank/DDBJ whole genome shotgun (WGS) entry which is preliminary data.</text>
</comment>
<feature type="compositionally biased region" description="Basic residues" evidence="2">
    <location>
        <begin position="69"/>
        <end position="88"/>
    </location>
</feature>
<sequence>MNRASPFSRNVVHLTRHLLHSAQIISVGHPRPKPLSVFNQLPVRLYSDTLSVTDSIQDPVVEIDDKENRRSKKKKSSKKKPSSKKGRRKVELLPPEHVSDSSSSLIQELLTVRHHSTLGHELLMGREPRTDIKVTAADLDNFKPAVSEINYRAYQELVNKIAGGFLAEQLRDYLKQRNVKVPPNKDAIIKTIIRDVWNITESYPNEYWNKILRETVQADRSTLYFLIGPDGETLQTIESSTGVNIRINLERESYALIGKRSDVTTAKEMIKNATTCTSRIIDPAPHIIVDDRSLNEIMPYIVNVCRMAGTFIETIGNKLVIYGQSEDNIKEAMRLLDKAWSKPDVNENHLTLCNSLDVAAQQYAFFPIYDLKAMSMYWKDSTWYRIGRVLEKGTKDLLTKPTIADPLSVLNASKSIENSGILDRFVDTKFQAVGKHLRKYIEDESPNTKVDLYALFGHIMFHHNNTLSDKYLLSPAESGKFSQSELRKLVHPSNYTQAFLPSYPFYGLVEGLWPVSESEECVDVEYVVSADEPVSENQPVHLNLKFKIHKDNRIELQKVLGCKRRLIVDFMMMDRPADFRIMATSSLDLFSAKGAEKFIDRCSLSSDGRKHFECPREFQFEMPPGDETVKTSVRYTLDNISLSSVSRYEYSGLLLETRVSQQQETNTTILQTKLLCKEAPPPAYTQSTEPSTKEIIQDLFGSNEDTGNEEPTNEMHAASVEPEEKQHDVEKTFNLWDSFIRRTLEIATR</sequence>
<dbReference type="Pfam" id="PF20776">
    <property type="entry name" value="SLS1_N"/>
    <property type="match status" value="1"/>
</dbReference>
<feature type="region of interest" description="Disordered" evidence="2">
    <location>
        <begin position="64"/>
        <end position="98"/>
    </location>
</feature>
<accession>A0A9N8ZTS2</accession>
<evidence type="ECO:0000313" key="6">
    <source>
        <dbReference type="EMBL" id="CAG8507880.1"/>
    </source>
</evidence>
<keyword evidence="7" id="KW-1185">Reference proteome</keyword>
<feature type="domain" description="SLS1 C-terminal" evidence="5">
    <location>
        <begin position="379"/>
        <end position="655"/>
    </location>
</feature>
<feature type="domain" description="K Homology" evidence="3">
    <location>
        <begin position="215"/>
        <end position="271"/>
    </location>
</feature>
<dbReference type="CDD" id="cd00105">
    <property type="entry name" value="KH-I"/>
    <property type="match status" value="1"/>
</dbReference>
<evidence type="ECO:0000256" key="2">
    <source>
        <dbReference type="SAM" id="MobiDB-lite"/>
    </source>
</evidence>
<dbReference type="Pfam" id="PF00013">
    <property type="entry name" value="KH_1"/>
    <property type="match status" value="1"/>
</dbReference>
<dbReference type="InterPro" id="IPR036612">
    <property type="entry name" value="KH_dom_type_1_sf"/>
</dbReference>
<name>A0A9N8ZTS2_9GLOM</name>
<feature type="domain" description="SLS1 N-terminal" evidence="4">
    <location>
        <begin position="135"/>
        <end position="200"/>
    </location>
</feature>
<feature type="region of interest" description="Disordered" evidence="2">
    <location>
        <begin position="701"/>
        <end position="727"/>
    </location>
</feature>
<proteinExistence type="predicted"/>
<dbReference type="SUPFAM" id="SSF54791">
    <property type="entry name" value="Eukaryotic type KH-domain (KH-domain type I)"/>
    <property type="match status" value="1"/>
</dbReference>
<evidence type="ECO:0000259" key="4">
    <source>
        <dbReference type="Pfam" id="PF20776"/>
    </source>
</evidence>
<dbReference type="Proteomes" id="UP000789572">
    <property type="component" value="Unassembled WGS sequence"/>
</dbReference>
<evidence type="ECO:0000256" key="1">
    <source>
        <dbReference type="PROSITE-ProRule" id="PRU00117"/>
    </source>
</evidence>
<gene>
    <name evidence="6" type="ORF">POCULU_LOCUS2914</name>
</gene>
<dbReference type="InterPro" id="IPR048401">
    <property type="entry name" value="SLS1_C"/>
</dbReference>
<dbReference type="PROSITE" id="PS50084">
    <property type="entry name" value="KH_TYPE_1"/>
    <property type="match status" value="1"/>
</dbReference>
<dbReference type="OrthoDB" id="5392646at2759"/>
<dbReference type="GO" id="GO:0003723">
    <property type="term" value="F:RNA binding"/>
    <property type="evidence" value="ECO:0007669"/>
    <property type="project" value="UniProtKB-UniRule"/>
</dbReference>
<evidence type="ECO:0000313" key="7">
    <source>
        <dbReference type="Proteomes" id="UP000789572"/>
    </source>
</evidence>
<dbReference type="AlphaFoldDB" id="A0A9N8ZTS2"/>
<dbReference type="Gene3D" id="3.30.1370.10">
    <property type="entry name" value="K Homology domain, type 1"/>
    <property type="match status" value="1"/>
</dbReference>
<organism evidence="6 7">
    <name type="scientific">Paraglomus occultum</name>
    <dbReference type="NCBI Taxonomy" id="144539"/>
    <lineage>
        <taxon>Eukaryota</taxon>
        <taxon>Fungi</taxon>
        <taxon>Fungi incertae sedis</taxon>
        <taxon>Mucoromycota</taxon>
        <taxon>Glomeromycotina</taxon>
        <taxon>Glomeromycetes</taxon>
        <taxon>Paraglomerales</taxon>
        <taxon>Paraglomeraceae</taxon>
        <taxon>Paraglomus</taxon>
    </lineage>
</organism>
<dbReference type="InterPro" id="IPR048400">
    <property type="entry name" value="SLS1_N"/>
</dbReference>
<dbReference type="InterPro" id="IPR004088">
    <property type="entry name" value="KH_dom_type_1"/>
</dbReference>
<evidence type="ECO:0000259" key="5">
    <source>
        <dbReference type="Pfam" id="PF20778"/>
    </source>
</evidence>
<protein>
    <submittedName>
        <fullName evidence="6">1825_t:CDS:1</fullName>
    </submittedName>
</protein>
<evidence type="ECO:0000259" key="3">
    <source>
        <dbReference type="Pfam" id="PF00013"/>
    </source>
</evidence>
<dbReference type="Pfam" id="PF20778">
    <property type="entry name" value="SLS1_C"/>
    <property type="match status" value="1"/>
</dbReference>